<reference evidence="1 2" key="1">
    <citation type="submission" date="2021-05" db="EMBL/GenBank/DDBJ databases">
        <title>Complete genome of Nocardioides aquaticus KCTC 9944T isolated from meromictic and hypersaline Ekho Lake, Antarctica.</title>
        <authorList>
            <person name="Hwang K."/>
            <person name="Kim K.M."/>
            <person name="Choe H."/>
        </authorList>
    </citation>
    <scope>NUCLEOTIDE SEQUENCE [LARGE SCALE GENOMIC DNA]</scope>
    <source>
        <strain evidence="1 2">KCTC 9944</strain>
    </source>
</reference>
<protein>
    <submittedName>
        <fullName evidence="1">Uncharacterized protein</fullName>
    </submittedName>
</protein>
<accession>A0ABX8EJF6</accession>
<name>A0ABX8EJF6_9ACTN</name>
<evidence type="ECO:0000313" key="2">
    <source>
        <dbReference type="Proteomes" id="UP000679307"/>
    </source>
</evidence>
<organism evidence="1 2">
    <name type="scientific">Nocardioides aquaticus</name>
    <dbReference type="NCBI Taxonomy" id="160826"/>
    <lineage>
        <taxon>Bacteria</taxon>
        <taxon>Bacillati</taxon>
        <taxon>Actinomycetota</taxon>
        <taxon>Actinomycetes</taxon>
        <taxon>Propionibacteriales</taxon>
        <taxon>Nocardioidaceae</taxon>
        <taxon>Nocardioides</taxon>
    </lineage>
</organism>
<dbReference type="Proteomes" id="UP000679307">
    <property type="component" value="Chromosome"/>
</dbReference>
<dbReference type="EMBL" id="CP075371">
    <property type="protein sequence ID" value="QVT80649.1"/>
    <property type="molecule type" value="Genomic_DNA"/>
</dbReference>
<keyword evidence="2" id="KW-1185">Reference proteome</keyword>
<evidence type="ECO:0000313" key="1">
    <source>
        <dbReference type="EMBL" id="QVT80649.1"/>
    </source>
</evidence>
<proteinExistence type="predicted"/>
<gene>
    <name evidence="1" type="ORF">ENKNEFLB_03049</name>
</gene>
<sequence>MLARRDGQIPTEITDFDTLFERIDDLSNALLLTLVHPPDRIAGTRTPPRVNAVEVVCVR</sequence>